<dbReference type="PaxDb" id="3055-EDO99705"/>
<dbReference type="AlphaFoldDB" id="A0A2K3CT59"/>
<dbReference type="KEGG" id="cre:CHLRE_16g655600v5"/>
<gene>
    <name evidence="5" type="ORF">CHLRE_16g655600v5</name>
</gene>
<keyword evidence="2" id="KW-0472">Membrane</keyword>
<name>A0A2K3CT59_CHLRE</name>
<dbReference type="InterPro" id="IPR031968">
    <property type="entry name" value="VASt"/>
</dbReference>
<dbReference type="PANTHER" id="PTHR47666">
    <property type="entry name" value="PROTEIN VASCULAR ASSOCIATED DEATH 1, CHLOROPLASTIC"/>
    <property type="match status" value="1"/>
</dbReference>
<keyword evidence="6" id="KW-1185">Reference proteome</keyword>
<evidence type="ECO:0000256" key="1">
    <source>
        <dbReference type="ARBA" id="ARBA00004370"/>
    </source>
</evidence>
<dbReference type="GeneID" id="5723450"/>
<evidence type="ECO:0000313" key="5">
    <source>
        <dbReference type="EMBL" id="PNW71470.1"/>
    </source>
</evidence>
<dbReference type="Pfam" id="PF16016">
    <property type="entry name" value="VASt"/>
    <property type="match status" value="1"/>
</dbReference>
<dbReference type="Proteomes" id="UP000006906">
    <property type="component" value="Chromosome 16"/>
</dbReference>
<dbReference type="InParanoid" id="A0A2K3CT59"/>
<reference evidence="5 6" key="1">
    <citation type="journal article" date="2007" name="Science">
        <title>The Chlamydomonas genome reveals the evolution of key animal and plant functions.</title>
        <authorList>
            <person name="Merchant S.S."/>
            <person name="Prochnik S.E."/>
            <person name="Vallon O."/>
            <person name="Harris E.H."/>
            <person name="Karpowicz S.J."/>
            <person name="Witman G.B."/>
            <person name="Terry A."/>
            <person name="Salamov A."/>
            <person name="Fritz-Laylin L.K."/>
            <person name="Marechal-Drouard L."/>
            <person name="Marshall W.F."/>
            <person name="Qu L.H."/>
            <person name="Nelson D.R."/>
            <person name="Sanderfoot A.A."/>
            <person name="Spalding M.H."/>
            <person name="Kapitonov V.V."/>
            <person name="Ren Q."/>
            <person name="Ferris P."/>
            <person name="Lindquist E."/>
            <person name="Shapiro H."/>
            <person name="Lucas S.M."/>
            <person name="Grimwood J."/>
            <person name="Schmutz J."/>
            <person name="Cardol P."/>
            <person name="Cerutti H."/>
            <person name="Chanfreau G."/>
            <person name="Chen C.L."/>
            <person name="Cognat V."/>
            <person name="Croft M.T."/>
            <person name="Dent R."/>
            <person name="Dutcher S."/>
            <person name="Fernandez E."/>
            <person name="Fukuzawa H."/>
            <person name="Gonzalez-Ballester D."/>
            <person name="Gonzalez-Halphen D."/>
            <person name="Hallmann A."/>
            <person name="Hanikenne M."/>
            <person name="Hippler M."/>
            <person name="Inwood W."/>
            <person name="Jabbari K."/>
            <person name="Kalanon M."/>
            <person name="Kuras R."/>
            <person name="Lefebvre P.A."/>
            <person name="Lemaire S.D."/>
            <person name="Lobanov A.V."/>
            <person name="Lohr M."/>
            <person name="Manuell A."/>
            <person name="Meier I."/>
            <person name="Mets L."/>
            <person name="Mittag M."/>
            <person name="Mittelmeier T."/>
            <person name="Moroney J.V."/>
            <person name="Moseley J."/>
            <person name="Napoli C."/>
            <person name="Nedelcu A.M."/>
            <person name="Niyogi K."/>
            <person name="Novoselov S.V."/>
            <person name="Paulsen I.T."/>
            <person name="Pazour G."/>
            <person name="Purton S."/>
            <person name="Ral J.P."/>
            <person name="Riano-Pachon D.M."/>
            <person name="Riekhof W."/>
            <person name="Rymarquis L."/>
            <person name="Schroda M."/>
            <person name="Stern D."/>
            <person name="Umen J."/>
            <person name="Willows R."/>
            <person name="Wilson N."/>
            <person name="Zimmer S.L."/>
            <person name="Allmer J."/>
            <person name="Balk J."/>
            <person name="Bisova K."/>
            <person name="Chen C.J."/>
            <person name="Elias M."/>
            <person name="Gendler K."/>
            <person name="Hauser C."/>
            <person name="Lamb M.R."/>
            <person name="Ledford H."/>
            <person name="Long J.C."/>
            <person name="Minagawa J."/>
            <person name="Page M.D."/>
            <person name="Pan J."/>
            <person name="Pootakham W."/>
            <person name="Roje S."/>
            <person name="Rose A."/>
            <person name="Stahlberg E."/>
            <person name="Terauchi A.M."/>
            <person name="Yang P."/>
            <person name="Ball S."/>
            <person name="Bowler C."/>
            <person name="Dieckmann C.L."/>
            <person name="Gladyshev V.N."/>
            <person name="Green P."/>
            <person name="Jorgensen R."/>
            <person name="Mayfield S."/>
            <person name="Mueller-Roeber B."/>
            <person name="Rajamani S."/>
            <person name="Sayre R.T."/>
            <person name="Brokstein P."/>
            <person name="Dubchak I."/>
            <person name="Goodstein D."/>
            <person name="Hornick L."/>
            <person name="Huang Y.W."/>
            <person name="Jhaveri J."/>
            <person name="Luo Y."/>
            <person name="Martinez D."/>
            <person name="Ngau W.C."/>
            <person name="Otillar B."/>
            <person name="Poliakov A."/>
            <person name="Porter A."/>
            <person name="Szajkowski L."/>
            <person name="Werner G."/>
            <person name="Zhou K."/>
            <person name="Grigoriev I.V."/>
            <person name="Rokhsar D.S."/>
            <person name="Grossman A.R."/>
        </authorList>
    </citation>
    <scope>NUCLEOTIDE SEQUENCE [LARGE SCALE GENOMIC DNA]</scope>
    <source>
        <strain evidence="6">CC-503</strain>
    </source>
</reference>
<dbReference type="PANTHER" id="PTHR47666:SF1">
    <property type="entry name" value="PROTEIN VASCULAR ASSOCIATED DEATH 1, CHLOROPLASTIC"/>
    <property type="match status" value="1"/>
</dbReference>
<protein>
    <recommendedName>
        <fullName evidence="4">VASt domain-containing protein</fullName>
    </recommendedName>
</protein>
<feature type="compositionally biased region" description="Low complexity" evidence="3">
    <location>
        <begin position="62"/>
        <end position="76"/>
    </location>
</feature>
<dbReference type="PROSITE" id="PS51778">
    <property type="entry name" value="VAST"/>
    <property type="match status" value="1"/>
</dbReference>
<proteinExistence type="predicted"/>
<accession>A0A2K3CT59</accession>
<dbReference type="ExpressionAtlas" id="A0A2K3CT59">
    <property type="expression patterns" value="baseline and differential"/>
</dbReference>
<dbReference type="EMBL" id="CM008977">
    <property type="protein sequence ID" value="PNW71470.1"/>
    <property type="molecule type" value="Genomic_DNA"/>
</dbReference>
<feature type="region of interest" description="Disordered" evidence="3">
    <location>
        <begin position="56"/>
        <end position="99"/>
    </location>
</feature>
<evidence type="ECO:0000313" key="6">
    <source>
        <dbReference type="Proteomes" id="UP000006906"/>
    </source>
</evidence>
<sequence length="489" mass="49734">MASEAPAPAPGAEHVKVLGININRKKAVETVKGAALAYVGFKLGVATLKFIGRRLGGGKRSPQPGAPGQQARGGVASASAAPVNTEPGEDTWNVVDSPPPPIPEGYKAVANAVLPCTPQELYNVLISGATGGTELYIKQHRDIGRQWDLVASGWRRAAAAAGVEGAPAPAAEPAPDHSLLGPKNPFEWVYGVPGSGGFTRVLTFWTPKKPPQTMDTRCVQRQQLCVYRGGVLVFATAMNMLDIPYKECFTVNTAWRISPGEAPGTCSLSINLKVHFLRRPIVAGIINMTTFRESAAFFSTFANNIAQHLAGLRDAAAAPLPAPLPLPGPAGALRGLPRASLPASGAGRSGPLVSPFAAMSGAALPPAPTEAGGQAQRLRHTMPAWKQLRALVVFAVLAITLLHQLHLGQELAAIRGGEAAPAQSTGGGGGSGGLLSQAGGLVAGALSPVAGAAGSLHVVLQALVDRMAGGRVAMPGGGGGAAAQGGAGV</sequence>
<feature type="domain" description="VASt" evidence="4">
    <location>
        <begin position="105"/>
        <end position="313"/>
    </location>
</feature>
<dbReference type="Gramene" id="PNW71470">
    <property type="protein sequence ID" value="PNW71470"/>
    <property type="gene ID" value="CHLRE_16g655600v5"/>
</dbReference>
<dbReference type="GO" id="GO:0016020">
    <property type="term" value="C:membrane"/>
    <property type="evidence" value="ECO:0007669"/>
    <property type="project" value="UniProtKB-SubCell"/>
</dbReference>
<evidence type="ECO:0000259" key="4">
    <source>
        <dbReference type="PROSITE" id="PS51778"/>
    </source>
</evidence>
<organism evidence="5 6">
    <name type="scientific">Chlamydomonas reinhardtii</name>
    <name type="common">Chlamydomonas smithii</name>
    <dbReference type="NCBI Taxonomy" id="3055"/>
    <lineage>
        <taxon>Eukaryota</taxon>
        <taxon>Viridiplantae</taxon>
        <taxon>Chlorophyta</taxon>
        <taxon>core chlorophytes</taxon>
        <taxon>Chlorophyceae</taxon>
        <taxon>CS clade</taxon>
        <taxon>Chlamydomonadales</taxon>
        <taxon>Chlamydomonadaceae</taxon>
        <taxon>Chlamydomonas</taxon>
    </lineage>
</organism>
<dbReference type="OrthoDB" id="537695at2759"/>
<comment type="subcellular location">
    <subcellularLocation>
        <location evidence="1">Membrane</location>
    </subcellularLocation>
</comment>
<evidence type="ECO:0000256" key="2">
    <source>
        <dbReference type="ARBA" id="ARBA00023136"/>
    </source>
</evidence>
<evidence type="ECO:0000256" key="3">
    <source>
        <dbReference type="SAM" id="MobiDB-lite"/>
    </source>
</evidence>
<dbReference type="RefSeq" id="XP_042915531.1">
    <property type="nucleotide sequence ID" value="XM_043070889.1"/>
</dbReference>